<dbReference type="InterPro" id="IPR017560">
    <property type="entry name" value="Cyt_c_biogenesis_CcmI"/>
</dbReference>
<feature type="compositionally biased region" description="Polar residues" evidence="2">
    <location>
        <begin position="138"/>
        <end position="150"/>
    </location>
</feature>
<feature type="region of interest" description="Disordered" evidence="2">
    <location>
        <begin position="134"/>
        <end position="158"/>
    </location>
</feature>
<evidence type="ECO:0000313" key="4">
    <source>
        <dbReference type="Proteomes" id="UP000183299"/>
    </source>
</evidence>
<dbReference type="InterPro" id="IPR011990">
    <property type="entry name" value="TPR-like_helical_dom_sf"/>
</dbReference>
<dbReference type="EMBL" id="FORY01000008">
    <property type="protein sequence ID" value="SFJ68087.1"/>
    <property type="molecule type" value="Genomic_DNA"/>
</dbReference>
<dbReference type="Gene3D" id="1.25.40.10">
    <property type="entry name" value="Tetratricopeptide repeat domain"/>
    <property type="match status" value="1"/>
</dbReference>
<evidence type="ECO:0000313" key="3">
    <source>
        <dbReference type="EMBL" id="SFJ68087.1"/>
    </source>
</evidence>
<dbReference type="RefSeq" id="WP_066600203.1">
    <property type="nucleotide sequence ID" value="NZ_FORY01000008.1"/>
</dbReference>
<gene>
    <name evidence="3" type="ORF">SAMN04488138_10833</name>
</gene>
<organism evidence="3 4">
    <name type="scientific">Celeribacter halophilus</name>
    <dbReference type="NCBI Taxonomy" id="576117"/>
    <lineage>
        <taxon>Bacteria</taxon>
        <taxon>Pseudomonadati</taxon>
        <taxon>Pseudomonadota</taxon>
        <taxon>Alphaproteobacteria</taxon>
        <taxon>Rhodobacterales</taxon>
        <taxon>Roseobacteraceae</taxon>
        <taxon>Celeribacter</taxon>
    </lineage>
</organism>
<proteinExistence type="predicted"/>
<evidence type="ECO:0000256" key="2">
    <source>
        <dbReference type="SAM" id="MobiDB-lite"/>
    </source>
</evidence>
<reference evidence="3 4" key="1">
    <citation type="submission" date="2016-10" db="EMBL/GenBank/DDBJ databases">
        <authorList>
            <person name="de Groot N.N."/>
        </authorList>
    </citation>
    <scope>NUCLEOTIDE SEQUENCE [LARGE SCALE GENOMIC DNA]</scope>
    <source>
        <strain evidence="3 4">CGMCC 1.8891</strain>
    </source>
</reference>
<name>A0A1I3TF54_9RHOB</name>
<dbReference type="OrthoDB" id="9815847at2"/>
<dbReference type="Proteomes" id="UP000183299">
    <property type="component" value="Unassembled WGS sequence"/>
</dbReference>
<evidence type="ECO:0000256" key="1">
    <source>
        <dbReference type="ARBA" id="ARBA00022748"/>
    </source>
</evidence>
<protein>
    <submittedName>
        <fullName evidence="3">Cytochrome c-type biogenesis protein CcmH</fullName>
    </submittedName>
</protein>
<dbReference type="SUPFAM" id="SSF48452">
    <property type="entry name" value="TPR-like"/>
    <property type="match status" value="1"/>
</dbReference>
<dbReference type="AlphaFoldDB" id="A0A1I3TF54"/>
<dbReference type="GeneID" id="98665519"/>
<keyword evidence="1" id="KW-0201">Cytochrome c-type biogenesis</keyword>
<accession>A0A1I3TF54</accession>
<sequence length="410" mass="44444">MTFWIIAISIAVLCAVPLALAMRKPRVAGQQADDTREIEMKVYRDQLKEVDRDEARGVLSAEDANRARTEVSRRLLEADKAQTGKTSSNSKAPIWGAAGLGIAVIGGALWLYNDLGAPAYEDLPLSRRIALADESRASRPSQAEIETQRPSSPPIQEPDERLLSLVAQLREALENRPDDLQGHILLARNEAVIGNYKRAYEAQQNVLRIKGPAATADDYADLADMMILAAGGFVSPEAEDALTKALQRDPQNGTAIYYSGLMFAQTGRPDMTFKLWQPLLSSSTAQDPWVRPIRAQIEAVAQAAGIRYTLPPAPTNSLSGPSEEDIAAAADMSPEDRQEMIRGMVEGLSARLANNGGTAEEWSRLISSLAMLGDTDRARDIWNEAQVIFSANPEDLAVVRAGAAQAGLVE</sequence>
<dbReference type="GO" id="GO:0017004">
    <property type="term" value="P:cytochrome complex assembly"/>
    <property type="evidence" value="ECO:0007669"/>
    <property type="project" value="UniProtKB-KW"/>
</dbReference>
<dbReference type="STRING" id="576117.SAMN04488138_10833"/>
<dbReference type="NCBIfam" id="TIGR03142">
    <property type="entry name" value="cytochro_ccmI"/>
    <property type="match status" value="1"/>
</dbReference>
<keyword evidence="4" id="KW-1185">Reference proteome</keyword>